<evidence type="ECO:0000256" key="1">
    <source>
        <dbReference type="SAM" id="MobiDB-lite"/>
    </source>
</evidence>
<feature type="compositionally biased region" description="Basic and acidic residues" evidence="1">
    <location>
        <begin position="57"/>
        <end position="68"/>
    </location>
</feature>
<evidence type="ECO:0000313" key="2">
    <source>
        <dbReference type="EMBL" id="KAL1874220.1"/>
    </source>
</evidence>
<proteinExistence type="predicted"/>
<sequence>MSSVPTVEVPLRTFNPSARRNPSPPPVPVPPAVPTPPPACDDDDDEEPMKTTTRHAQHAEPRPVHARDLGTVITRARVSNPLRTPKEPKNRDKECQ</sequence>
<gene>
    <name evidence="2" type="ORF">VTK73DRAFT_547</name>
</gene>
<organism evidence="2 3">
    <name type="scientific">Phialemonium thermophilum</name>
    <dbReference type="NCBI Taxonomy" id="223376"/>
    <lineage>
        <taxon>Eukaryota</taxon>
        <taxon>Fungi</taxon>
        <taxon>Dikarya</taxon>
        <taxon>Ascomycota</taxon>
        <taxon>Pezizomycotina</taxon>
        <taxon>Sordariomycetes</taxon>
        <taxon>Sordariomycetidae</taxon>
        <taxon>Cephalothecales</taxon>
        <taxon>Cephalothecaceae</taxon>
        <taxon>Phialemonium</taxon>
    </lineage>
</organism>
<keyword evidence="3" id="KW-1185">Reference proteome</keyword>
<feature type="compositionally biased region" description="Pro residues" evidence="1">
    <location>
        <begin position="22"/>
        <end position="39"/>
    </location>
</feature>
<feature type="region of interest" description="Disordered" evidence="1">
    <location>
        <begin position="1"/>
        <end position="96"/>
    </location>
</feature>
<dbReference type="EMBL" id="JAZHXJ010000110">
    <property type="protein sequence ID" value="KAL1874220.1"/>
    <property type="molecule type" value="Genomic_DNA"/>
</dbReference>
<accession>A0ABR3XEL3</accession>
<name>A0ABR3XEL3_9PEZI</name>
<feature type="compositionally biased region" description="Basic and acidic residues" evidence="1">
    <location>
        <begin position="84"/>
        <end position="96"/>
    </location>
</feature>
<reference evidence="2 3" key="1">
    <citation type="journal article" date="2024" name="Commun. Biol.">
        <title>Comparative genomic analysis of thermophilic fungi reveals convergent evolutionary adaptations and gene losses.</title>
        <authorList>
            <person name="Steindorff A.S."/>
            <person name="Aguilar-Pontes M.V."/>
            <person name="Robinson A.J."/>
            <person name="Andreopoulos B."/>
            <person name="LaButti K."/>
            <person name="Kuo A."/>
            <person name="Mondo S."/>
            <person name="Riley R."/>
            <person name="Otillar R."/>
            <person name="Haridas S."/>
            <person name="Lipzen A."/>
            <person name="Grimwood J."/>
            <person name="Schmutz J."/>
            <person name="Clum A."/>
            <person name="Reid I.D."/>
            <person name="Moisan M.C."/>
            <person name="Butler G."/>
            <person name="Nguyen T.T.M."/>
            <person name="Dewar K."/>
            <person name="Conant G."/>
            <person name="Drula E."/>
            <person name="Henrissat B."/>
            <person name="Hansel C."/>
            <person name="Singer S."/>
            <person name="Hutchinson M.I."/>
            <person name="de Vries R.P."/>
            <person name="Natvig D.O."/>
            <person name="Powell A.J."/>
            <person name="Tsang A."/>
            <person name="Grigoriev I.V."/>
        </authorList>
    </citation>
    <scope>NUCLEOTIDE SEQUENCE [LARGE SCALE GENOMIC DNA]</scope>
    <source>
        <strain evidence="2 3">ATCC 24622</strain>
    </source>
</reference>
<dbReference type="Proteomes" id="UP001586593">
    <property type="component" value="Unassembled WGS sequence"/>
</dbReference>
<evidence type="ECO:0000313" key="3">
    <source>
        <dbReference type="Proteomes" id="UP001586593"/>
    </source>
</evidence>
<comment type="caution">
    <text evidence="2">The sequence shown here is derived from an EMBL/GenBank/DDBJ whole genome shotgun (WGS) entry which is preliminary data.</text>
</comment>
<protein>
    <submittedName>
        <fullName evidence="2">Uncharacterized protein</fullName>
    </submittedName>
</protein>